<evidence type="ECO:0000313" key="27">
    <source>
        <dbReference type="Proteomes" id="UP001501581"/>
    </source>
</evidence>
<evidence type="ECO:0000256" key="4">
    <source>
        <dbReference type="ARBA" id="ARBA00022475"/>
    </source>
</evidence>
<dbReference type="PANTHER" id="PTHR12418:SF19">
    <property type="entry name" value="ACYL-COENZYME A THIOESTERASE THEM4"/>
    <property type="match status" value="1"/>
</dbReference>
<comment type="catalytic activity">
    <reaction evidence="19">
        <text>octanoyl-CoA + H2O = octanoate + CoA + H(+)</text>
        <dbReference type="Rhea" id="RHEA:30143"/>
        <dbReference type="ChEBI" id="CHEBI:15377"/>
        <dbReference type="ChEBI" id="CHEBI:15378"/>
        <dbReference type="ChEBI" id="CHEBI:25646"/>
        <dbReference type="ChEBI" id="CHEBI:57287"/>
        <dbReference type="ChEBI" id="CHEBI:57386"/>
    </reaction>
    <physiologicalReaction direction="left-to-right" evidence="19">
        <dbReference type="Rhea" id="RHEA:30144"/>
    </physiologicalReaction>
</comment>
<reference evidence="27" key="1">
    <citation type="journal article" date="2019" name="Int. J. Syst. Evol. Microbiol.">
        <title>The Global Catalogue of Microorganisms (GCM) 10K type strain sequencing project: providing services to taxonomists for standard genome sequencing and annotation.</title>
        <authorList>
            <consortium name="The Broad Institute Genomics Platform"/>
            <consortium name="The Broad Institute Genome Sequencing Center for Infectious Disease"/>
            <person name="Wu L."/>
            <person name="Ma J."/>
        </authorList>
    </citation>
    <scope>NUCLEOTIDE SEQUENCE [LARGE SCALE GENOMIC DNA]</scope>
    <source>
        <strain evidence="27">JCM 13008</strain>
    </source>
</reference>
<evidence type="ECO:0000256" key="8">
    <source>
        <dbReference type="ARBA" id="ARBA00022832"/>
    </source>
</evidence>
<dbReference type="InterPro" id="IPR052365">
    <property type="entry name" value="THEM4/THEM5_acyl-CoA_thioest"/>
</dbReference>
<accession>A0ABP4E8C1</accession>
<proteinExistence type="inferred from homology"/>
<keyword evidence="11" id="KW-0472">Membrane</keyword>
<comment type="catalytic activity">
    <reaction evidence="21">
        <text>decanoyl-CoA + H2O = decanoate + CoA + H(+)</text>
        <dbReference type="Rhea" id="RHEA:40059"/>
        <dbReference type="ChEBI" id="CHEBI:15377"/>
        <dbReference type="ChEBI" id="CHEBI:15378"/>
        <dbReference type="ChEBI" id="CHEBI:27689"/>
        <dbReference type="ChEBI" id="CHEBI:57287"/>
        <dbReference type="ChEBI" id="CHEBI:61430"/>
    </reaction>
    <physiologicalReaction direction="left-to-right" evidence="21">
        <dbReference type="Rhea" id="RHEA:40060"/>
    </physiologicalReaction>
</comment>
<evidence type="ECO:0000256" key="1">
    <source>
        <dbReference type="ARBA" id="ARBA00004170"/>
    </source>
</evidence>
<keyword evidence="4" id="KW-1003">Cell membrane</keyword>
<dbReference type="CDD" id="cd03443">
    <property type="entry name" value="PaaI_thioesterase"/>
    <property type="match status" value="1"/>
</dbReference>
<dbReference type="RefSeq" id="WP_343992737.1">
    <property type="nucleotide sequence ID" value="NZ_BAAALG010000005.1"/>
</dbReference>
<evidence type="ECO:0000259" key="25">
    <source>
        <dbReference type="Pfam" id="PF03061"/>
    </source>
</evidence>
<dbReference type="InterPro" id="IPR006683">
    <property type="entry name" value="Thioestr_dom"/>
</dbReference>
<name>A0ABP4E8C1_9ACTN</name>
<comment type="caution">
    <text evidence="26">The sequence shown here is derived from an EMBL/GenBank/DDBJ whole genome shotgun (WGS) entry which is preliminary data.</text>
</comment>
<dbReference type="InterPro" id="IPR029069">
    <property type="entry name" value="HotDog_dom_sf"/>
</dbReference>
<feature type="region of interest" description="Disordered" evidence="24">
    <location>
        <begin position="1"/>
        <end position="30"/>
    </location>
</feature>
<comment type="catalytic activity">
    <reaction evidence="23">
        <text>tetradecanoyl-CoA + H2O = tetradecanoate + CoA + H(+)</text>
        <dbReference type="Rhea" id="RHEA:40119"/>
        <dbReference type="ChEBI" id="CHEBI:15377"/>
        <dbReference type="ChEBI" id="CHEBI:15378"/>
        <dbReference type="ChEBI" id="CHEBI:30807"/>
        <dbReference type="ChEBI" id="CHEBI:57287"/>
        <dbReference type="ChEBI" id="CHEBI:57385"/>
    </reaction>
    <physiologicalReaction direction="left-to-right" evidence="23">
        <dbReference type="Rhea" id="RHEA:40120"/>
    </physiologicalReaction>
</comment>
<evidence type="ECO:0000256" key="16">
    <source>
        <dbReference type="ARBA" id="ARBA00038848"/>
    </source>
</evidence>
<evidence type="ECO:0000256" key="14">
    <source>
        <dbReference type="ARBA" id="ARBA00037002"/>
    </source>
</evidence>
<keyword evidence="12" id="KW-0966">Cell projection</keyword>
<dbReference type="SUPFAM" id="SSF54637">
    <property type="entry name" value="Thioesterase/thiol ester dehydrase-isomerase"/>
    <property type="match status" value="1"/>
</dbReference>
<evidence type="ECO:0000256" key="10">
    <source>
        <dbReference type="ARBA" id="ARBA00023098"/>
    </source>
</evidence>
<evidence type="ECO:0000256" key="2">
    <source>
        <dbReference type="ARBA" id="ARBA00004496"/>
    </source>
</evidence>
<dbReference type="Gene3D" id="3.10.129.10">
    <property type="entry name" value="Hotdog Thioesterase"/>
    <property type="match status" value="1"/>
</dbReference>
<evidence type="ECO:0000256" key="13">
    <source>
        <dbReference type="ARBA" id="ARBA00035852"/>
    </source>
</evidence>
<dbReference type="Proteomes" id="UP001501581">
    <property type="component" value="Unassembled WGS sequence"/>
</dbReference>
<keyword evidence="6" id="KW-0053">Apoptosis</keyword>
<evidence type="ECO:0000256" key="23">
    <source>
        <dbReference type="ARBA" id="ARBA00048180"/>
    </source>
</evidence>
<sequence length="208" mass="22675">MTSTQQADAGRTSELPKWARGNSHRGGPGFGELIEQVRSVMDASRFIAPGDDVARELTADLSRIVERMQAIAVPVDDAAADSREDLPARGNPSLPPFEIIDLGSEGVVAEIVFRAFHLGRLSAHGGNISLLFDELAGYATMHRVTSGFARTAFLKVDYRSLTPIDRPLRARVWVEEIDGRKLHVLGTLHDGDRLCADMTALFIQVPDA</sequence>
<evidence type="ECO:0000256" key="18">
    <source>
        <dbReference type="ARBA" id="ARBA00043210"/>
    </source>
</evidence>
<feature type="domain" description="Thioesterase" evidence="25">
    <location>
        <begin position="123"/>
        <end position="193"/>
    </location>
</feature>
<evidence type="ECO:0000256" key="21">
    <source>
        <dbReference type="ARBA" id="ARBA00047969"/>
    </source>
</evidence>
<evidence type="ECO:0000256" key="11">
    <source>
        <dbReference type="ARBA" id="ARBA00023136"/>
    </source>
</evidence>
<dbReference type="EMBL" id="BAAALG010000005">
    <property type="protein sequence ID" value="GAA1097882.1"/>
    <property type="molecule type" value="Genomic_DNA"/>
</dbReference>
<comment type="subcellular location">
    <subcellularLocation>
        <location evidence="3">Cell projection</location>
        <location evidence="3">Ruffle membrane</location>
    </subcellularLocation>
    <subcellularLocation>
        <location evidence="2">Cytoplasm</location>
    </subcellularLocation>
    <subcellularLocation>
        <location evidence="1">Membrane</location>
        <topology evidence="1">Peripheral membrane protein</topology>
    </subcellularLocation>
</comment>
<keyword evidence="27" id="KW-1185">Reference proteome</keyword>
<dbReference type="Pfam" id="PF03061">
    <property type="entry name" value="4HBT"/>
    <property type="match status" value="1"/>
</dbReference>
<evidence type="ECO:0000256" key="24">
    <source>
        <dbReference type="SAM" id="MobiDB-lite"/>
    </source>
</evidence>
<evidence type="ECO:0000313" key="26">
    <source>
        <dbReference type="EMBL" id="GAA1097882.1"/>
    </source>
</evidence>
<keyword evidence="5" id="KW-0963">Cytoplasm</keyword>
<gene>
    <name evidence="26" type="ORF">GCM10009668_13980</name>
</gene>
<evidence type="ECO:0000256" key="20">
    <source>
        <dbReference type="ARBA" id="ARBA00047734"/>
    </source>
</evidence>
<comment type="catalytic activity">
    <reaction evidence="20">
        <text>hexadecanoyl-CoA + H2O = hexadecanoate + CoA + H(+)</text>
        <dbReference type="Rhea" id="RHEA:16645"/>
        <dbReference type="ChEBI" id="CHEBI:7896"/>
        <dbReference type="ChEBI" id="CHEBI:15377"/>
        <dbReference type="ChEBI" id="CHEBI:15378"/>
        <dbReference type="ChEBI" id="CHEBI:57287"/>
        <dbReference type="ChEBI" id="CHEBI:57379"/>
        <dbReference type="EC" id="3.1.2.2"/>
    </reaction>
    <physiologicalReaction direction="left-to-right" evidence="20">
        <dbReference type="Rhea" id="RHEA:16646"/>
    </physiologicalReaction>
</comment>
<dbReference type="EC" id="3.1.2.2" evidence="16"/>
<evidence type="ECO:0000256" key="7">
    <source>
        <dbReference type="ARBA" id="ARBA00022801"/>
    </source>
</evidence>
<evidence type="ECO:0000256" key="17">
    <source>
        <dbReference type="ARBA" id="ARBA00040123"/>
    </source>
</evidence>
<comment type="similarity">
    <text evidence="15">Belongs to the THEM4/THEM5 thioesterase family.</text>
</comment>
<comment type="catalytic activity">
    <reaction evidence="14">
        <text>(9Z)-octadecenoyl-CoA + H2O = (9Z)-octadecenoate + CoA + H(+)</text>
        <dbReference type="Rhea" id="RHEA:40139"/>
        <dbReference type="ChEBI" id="CHEBI:15377"/>
        <dbReference type="ChEBI" id="CHEBI:15378"/>
        <dbReference type="ChEBI" id="CHEBI:30823"/>
        <dbReference type="ChEBI" id="CHEBI:57287"/>
        <dbReference type="ChEBI" id="CHEBI:57387"/>
    </reaction>
    <physiologicalReaction direction="left-to-right" evidence="14">
        <dbReference type="Rhea" id="RHEA:40140"/>
    </physiologicalReaction>
</comment>
<keyword evidence="10" id="KW-0443">Lipid metabolism</keyword>
<comment type="catalytic activity">
    <reaction evidence="22">
        <text>dodecanoyl-CoA + H2O = dodecanoate + CoA + H(+)</text>
        <dbReference type="Rhea" id="RHEA:30135"/>
        <dbReference type="ChEBI" id="CHEBI:15377"/>
        <dbReference type="ChEBI" id="CHEBI:15378"/>
        <dbReference type="ChEBI" id="CHEBI:18262"/>
        <dbReference type="ChEBI" id="CHEBI:57287"/>
        <dbReference type="ChEBI" id="CHEBI:57375"/>
    </reaction>
    <physiologicalReaction direction="left-to-right" evidence="22">
        <dbReference type="Rhea" id="RHEA:30136"/>
    </physiologicalReaction>
</comment>
<evidence type="ECO:0000256" key="22">
    <source>
        <dbReference type="ARBA" id="ARBA00048074"/>
    </source>
</evidence>
<keyword evidence="7" id="KW-0378">Hydrolase</keyword>
<evidence type="ECO:0000256" key="12">
    <source>
        <dbReference type="ARBA" id="ARBA00023273"/>
    </source>
</evidence>
<evidence type="ECO:0000256" key="19">
    <source>
        <dbReference type="ARBA" id="ARBA00047588"/>
    </source>
</evidence>
<evidence type="ECO:0000256" key="9">
    <source>
        <dbReference type="ARBA" id="ARBA00022946"/>
    </source>
</evidence>
<comment type="catalytic activity">
    <reaction evidence="13">
        <text>(5Z,8Z,11Z,14Z)-eicosatetraenoyl-CoA + H2O = (5Z,8Z,11Z,14Z)-eicosatetraenoate + CoA + H(+)</text>
        <dbReference type="Rhea" id="RHEA:40151"/>
        <dbReference type="ChEBI" id="CHEBI:15377"/>
        <dbReference type="ChEBI" id="CHEBI:15378"/>
        <dbReference type="ChEBI" id="CHEBI:32395"/>
        <dbReference type="ChEBI" id="CHEBI:57287"/>
        <dbReference type="ChEBI" id="CHEBI:57368"/>
    </reaction>
    <physiologicalReaction direction="left-to-right" evidence="13">
        <dbReference type="Rhea" id="RHEA:40152"/>
    </physiologicalReaction>
</comment>
<organism evidence="26 27">
    <name type="scientific">Nocardioides dubius</name>
    <dbReference type="NCBI Taxonomy" id="317019"/>
    <lineage>
        <taxon>Bacteria</taxon>
        <taxon>Bacillati</taxon>
        <taxon>Actinomycetota</taxon>
        <taxon>Actinomycetes</taxon>
        <taxon>Propionibacteriales</taxon>
        <taxon>Nocardioidaceae</taxon>
        <taxon>Nocardioides</taxon>
    </lineage>
</organism>
<dbReference type="PANTHER" id="PTHR12418">
    <property type="entry name" value="ACYL-COENZYME A THIOESTERASE THEM4"/>
    <property type="match status" value="1"/>
</dbReference>
<evidence type="ECO:0000256" key="3">
    <source>
        <dbReference type="ARBA" id="ARBA00004632"/>
    </source>
</evidence>
<evidence type="ECO:0000256" key="6">
    <source>
        <dbReference type="ARBA" id="ARBA00022703"/>
    </source>
</evidence>
<evidence type="ECO:0000256" key="5">
    <source>
        <dbReference type="ARBA" id="ARBA00022490"/>
    </source>
</evidence>
<keyword evidence="8" id="KW-0276">Fatty acid metabolism</keyword>
<protein>
    <recommendedName>
        <fullName evidence="17">Acyl-coenzyme A thioesterase THEM4</fullName>
        <ecNumber evidence="16">3.1.2.2</ecNumber>
    </recommendedName>
    <alternativeName>
        <fullName evidence="18">Thioesterase superfamily member 4</fullName>
    </alternativeName>
</protein>
<evidence type="ECO:0000256" key="15">
    <source>
        <dbReference type="ARBA" id="ARBA00038456"/>
    </source>
</evidence>
<keyword evidence="9" id="KW-0809">Transit peptide</keyword>